<proteinExistence type="inferred from homology"/>
<accession>A0AAP7NCL0</accession>
<dbReference type="Proteomes" id="UP000180036">
    <property type="component" value="Unassembled WGS sequence"/>
</dbReference>
<organism evidence="8 9">
    <name type="scientific">Bacillus amyloliquefaciens</name>
    <name type="common">Bacillus velezensis</name>
    <dbReference type="NCBI Taxonomy" id="1390"/>
    <lineage>
        <taxon>Bacteria</taxon>
        <taxon>Bacillati</taxon>
        <taxon>Bacillota</taxon>
        <taxon>Bacilli</taxon>
        <taxon>Bacillales</taxon>
        <taxon>Bacillaceae</taxon>
        <taxon>Bacillus</taxon>
        <taxon>Bacillus amyloliquefaciens group</taxon>
    </lineage>
</organism>
<comment type="caution">
    <text evidence="8">The sequence shown here is derived from an EMBL/GenBank/DDBJ whole genome shotgun (WGS) entry which is preliminary data.</text>
</comment>
<evidence type="ECO:0000256" key="2">
    <source>
        <dbReference type="ARBA" id="ARBA00022908"/>
    </source>
</evidence>
<dbReference type="PROSITE" id="PS51900">
    <property type="entry name" value="CB"/>
    <property type="match status" value="1"/>
</dbReference>
<dbReference type="InterPro" id="IPR013762">
    <property type="entry name" value="Integrase-like_cat_sf"/>
</dbReference>
<keyword evidence="4" id="KW-0233">DNA recombination</keyword>
<dbReference type="Pfam" id="PF00589">
    <property type="entry name" value="Phage_integrase"/>
    <property type="match status" value="1"/>
</dbReference>
<evidence type="ECO:0000256" key="1">
    <source>
        <dbReference type="ARBA" id="ARBA00008857"/>
    </source>
</evidence>
<protein>
    <submittedName>
        <fullName evidence="8">Recombinase XerC</fullName>
    </submittedName>
</protein>
<dbReference type="PANTHER" id="PTHR30349">
    <property type="entry name" value="PHAGE INTEGRASE-RELATED"/>
    <property type="match status" value="1"/>
</dbReference>
<evidence type="ECO:0000313" key="8">
    <source>
        <dbReference type="EMBL" id="OIK22993.1"/>
    </source>
</evidence>
<feature type="domain" description="Core-binding (CB)" evidence="7">
    <location>
        <begin position="63"/>
        <end position="144"/>
    </location>
</feature>
<dbReference type="InterPro" id="IPR011010">
    <property type="entry name" value="DNA_brk_join_enz"/>
</dbReference>
<evidence type="ECO:0000256" key="4">
    <source>
        <dbReference type="ARBA" id="ARBA00023172"/>
    </source>
</evidence>
<feature type="domain" description="Tyr recombinase" evidence="6">
    <location>
        <begin position="168"/>
        <end position="363"/>
    </location>
</feature>
<sequence>MASFRKRGDNWEYRIIYKDPVTNKRREKTQKGFRTKKEAQVIAAEIERNLFLGKHSLIHNKERLVKDWLEEWLQIYGSQCEQKTLINRKLYIHKNVIPRIGNFKLNELTRVEYQKFINELSEKFARKTVQTIHAIFCSAINKAVEHEIVSHNNYQNISIKKDSDYRMLKDNYLNKEQVSVFMEAAKTSKYHHYMIALTLLRTGLRKGELIALYWSDIDFNNKTLRITKSKNEFGIKAPKTQKSVRTISIDDTLIKEMKKFKEWQEENKIRHGDNYNQSPFFITNHKGDDIGPFGINKVIDSLLKKTDLHHITPHGLRHTHAIMLLESGADIKFVSERLGHTDVKMTADVYIHITQNHNQKSINQFDEYLNS</sequence>
<dbReference type="PROSITE" id="PS51898">
    <property type="entry name" value="TYR_RECOMBINASE"/>
    <property type="match status" value="1"/>
</dbReference>
<dbReference type="InterPro" id="IPR044068">
    <property type="entry name" value="CB"/>
</dbReference>
<dbReference type="SUPFAM" id="SSF56349">
    <property type="entry name" value="DNA breaking-rejoining enzymes"/>
    <property type="match status" value="1"/>
</dbReference>
<dbReference type="PANTHER" id="PTHR30349:SF64">
    <property type="entry name" value="PROPHAGE INTEGRASE INTD-RELATED"/>
    <property type="match status" value="1"/>
</dbReference>
<dbReference type="GO" id="GO:0003677">
    <property type="term" value="F:DNA binding"/>
    <property type="evidence" value="ECO:0007669"/>
    <property type="project" value="UniProtKB-UniRule"/>
</dbReference>
<gene>
    <name evidence="8" type="ORF">BKP66_00955</name>
</gene>
<dbReference type="InterPro" id="IPR028259">
    <property type="entry name" value="AP2-like_int_N"/>
</dbReference>
<dbReference type="Gene3D" id="1.10.150.130">
    <property type="match status" value="1"/>
</dbReference>
<dbReference type="InterPro" id="IPR010998">
    <property type="entry name" value="Integrase_recombinase_N"/>
</dbReference>
<comment type="similarity">
    <text evidence="1">Belongs to the 'phage' integrase family.</text>
</comment>
<dbReference type="Pfam" id="PF14657">
    <property type="entry name" value="Arm-DNA-bind_4"/>
    <property type="match status" value="1"/>
</dbReference>
<keyword evidence="3 5" id="KW-0238">DNA-binding</keyword>
<dbReference type="AlphaFoldDB" id="A0AAP7NCL0"/>
<dbReference type="InterPro" id="IPR004107">
    <property type="entry name" value="Integrase_SAM-like_N"/>
</dbReference>
<name>A0AAP7NCL0_BACAM</name>
<dbReference type="GO" id="GO:0006310">
    <property type="term" value="P:DNA recombination"/>
    <property type="evidence" value="ECO:0007669"/>
    <property type="project" value="UniProtKB-KW"/>
</dbReference>
<evidence type="ECO:0000256" key="3">
    <source>
        <dbReference type="ARBA" id="ARBA00023125"/>
    </source>
</evidence>
<dbReference type="Pfam" id="PF14659">
    <property type="entry name" value="Phage_int_SAM_3"/>
    <property type="match status" value="1"/>
</dbReference>
<reference evidence="8 9" key="1">
    <citation type="submission" date="2016-10" db="EMBL/GenBank/DDBJ databases">
        <authorList>
            <person name="Marach S."/>
            <person name="Prathuangwong S."/>
            <person name="Takikawa Y."/>
            <person name="Dohra H."/>
        </authorList>
    </citation>
    <scope>NUCLEOTIDE SEQUENCE [LARGE SCALE GENOMIC DNA]</scope>
    <source>
        <strain evidence="8 9">K2</strain>
    </source>
</reference>
<dbReference type="GO" id="GO:0015074">
    <property type="term" value="P:DNA integration"/>
    <property type="evidence" value="ECO:0007669"/>
    <property type="project" value="UniProtKB-KW"/>
</dbReference>
<dbReference type="CDD" id="cd01189">
    <property type="entry name" value="INT_ICEBs1_C_like"/>
    <property type="match status" value="1"/>
</dbReference>
<evidence type="ECO:0000313" key="9">
    <source>
        <dbReference type="Proteomes" id="UP000180036"/>
    </source>
</evidence>
<keyword evidence="2" id="KW-0229">DNA integration</keyword>
<evidence type="ECO:0000259" key="7">
    <source>
        <dbReference type="PROSITE" id="PS51900"/>
    </source>
</evidence>
<dbReference type="Gene3D" id="1.10.443.10">
    <property type="entry name" value="Intergrase catalytic core"/>
    <property type="match status" value="1"/>
</dbReference>
<dbReference type="InterPro" id="IPR002104">
    <property type="entry name" value="Integrase_catalytic"/>
</dbReference>
<dbReference type="EMBL" id="MOEA01000001">
    <property type="protein sequence ID" value="OIK22993.1"/>
    <property type="molecule type" value="Genomic_DNA"/>
</dbReference>
<evidence type="ECO:0000259" key="6">
    <source>
        <dbReference type="PROSITE" id="PS51898"/>
    </source>
</evidence>
<dbReference type="InterPro" id="IPR050090">
    <property type="entry name" value="Tyrosine_recombinase_XerCD"/>
</dbReference>
<evidence type="ECO:0000256" key="5">
    <source>
        <dbReference type="PROSITE-ProRule" id="PRU01248"/>
    </source>
</evidence>